<sequence length="356" mass="39331">MNDVTVKTPPKAPTTWRDTLDQVAPSFEDALPKHVSIDRFKRIVANAIAGDGYVQKALQENPKTVWSACMACAKDGLIPDGRDAAIVAYRSQKNGYEAQYIPMIGGLLKLIRQSGEVASISAHVVHKNDSFTYVLGDEERIEHSPALMNRGEMIAAYAIIRTKDGGIYRDIMGADEIAKVRSISKAKNGPWNGPFVGEMWKKTVLRRLAKRAPLSTDIMDVISRDDHLHDLDKAERLPEPRSSKLSLAALNEDVIDIEDDAPEAAESTPSEDAQPPLPKIPQIDFSDAADKDVKLWKAAMMIHLERAPEKAAALLWVNSMSILDECENAYPDVYDDLLAVKNERQLSDANTESEVA</sequence>
<keyword evidence="3" id="KW-1185">Reference proteome</keyword>
<evidence type="ECO:0000256" key="1">
    <source>
        <dbReference type="SAM" id="MobiDB-lite"/>
    </source>
</evidence>
<gene>
    <name evidence="2" type="ORF">ACFQDM_07205</name>
</gene>
<organism evidence="2 3">
    <name type="scientific">Ponticaulis profundi</name>
    <dbReference type="NCBI Taxonomy" id="2665222"/>
    <lineage>
        <taxon>Bacteria</taxon>
        <taxon>Pseudomonadati</taxon>
        <taxon>Pseudomonadota</taxon>
        <taxon>Alphaproteobacteria</taxon>
        <taxon>Hyphomonadales</taxon>
        <taxon>Hyphomonadaceae</taxon>
        <taxon>Ponticaulis</taxon>
    </lineage>
</organism>
<evidence type="ECO:0000313" key="3">
    <source>
        <dbReference type="Proteomes" id="UP001596303"/>
    </source>
</evidence>
<dbReference type="RefSeq" id="WP_377377360.1">
    <property type="nucleotide sequence ID" value="NZ_JBHSSW010000008.1"/>
</dbReference>
<feature type="region of interest" description="Disordered" evidence="1">
    <location>
        <begin position="262"/>
        <end position="283"/>
    </location>
</feature>
<dbReference type="Proteomes" id="UP001596303">
    <property type="component" value="Unassembled WGS sequence"/>
</dbReference>
<dbReference type="EMBL" id="JBHSSW010000008">
    <property type="protein sequence ID" value="MFC6197859.1"/>
    <property type="molecule type" value="Genomic_DNA"/>
</dbReference>
<protein>
    <submittedName>
        <fullName evidence="2">Recombinase RecT</fullName>
    </submittedName>
</protein>
<comment type="caution">
    <text evidence="2">The sequence shown here is derived from an EMBL/GenBank/DDBJ whole genome shotgun (WGS) entry which is preliminary data.</text>
</comment>
<dbReference type="Pfam" id="PF03837">
    <property type="entry name" value="RecT"/>
    <property type="match status" value="1"/>
</dbReference>
<evidence type="ECO:0000313" key="2">
    <source>
        <dbReference type="EMBL" id="MFC6197859.1"/>
    </source>
</evidence>
<reference evidence="3" key="1">
    <citation type="journal article" date="2019" name="Int. J. Syst. Evol. Microbiol.">
        <title>The Global Catalogue of Microorganisms (GCM) 10K type strain sequencing project: providing services to taxonomists for standard genome sequencing and annotation.</title>
        <authorList>
            <consortium name="The Broad Institute Genomics Platform"/>
            <consortium name="The Broad Institute Genome Sequencing Center for Infectious Disease"/>
            <person name="Wu L."/>
            <person name="Ma J."/>
        </authorList>
    </citation>
    <scope>NUCLEOTIDE SEQUENCE [LARGE SCALE GENOMIC DNA]</scope>
    <source>
        <strain evidence="3">CGMCC-1.15741</strain>
    </source>
</reference>
<name>A0ABW1S8U9_9PROT</name>
<dbReference type="InterPro" id="IPR004590">
    <property type="entry name" value="ssDNA_annealing_RecT"/>
</dbReference>
<dbReference type="InterPro" id="IPR018330">
    <property type="entry name" value="RecT_fam"/>
</dbReference>
<proteinExistence type="predicted"/>
<dbReference type="NCBIfam" id="TIGR00616">
    <property type="entry name" value="rect"/>
    <property type="match status" value="1"/>
</dbReference>
<accession>A0ABW1S8U9</accession>